<keyword evidence="2" id="KW-1185">Reference proteome</keyword>
<reference evidence="1 2" key="1">
    <citation type="submission" date="2023-11" db="EMBL/GenBank/DDBJ databases">
        <title>Actinomadura monticuli sp. nov., isolated from volcanic ash.</title>
        <authorList>
            <person name="Lee S.D."/>
            <person name="Yang H."/>
            <person name="Kim I.S."/>
        </authorList>
    </citation>
    <scope>NUCLEOTIDE SEQUENCE [LARGE SCALE GENOMIC DNA]</scope>
    <source>
        <strain evidence="1 2">DSM 45346</strain>
    </source>
</reference>
<protein>
    <recommendedName>
        <fullName evidence="3">DUF5753 domain-containing protein</fullName>
    </recommendedName>
</protein>
<dbReference type="EMBL" id="JAXCEH010000013">
    <property type="protein sequence ID" value="MFA1556078.1"/>
    <property type="molecule type" value="Genomic_DNA"/>
</dbReference>
<evidence type="ECO:0000313" key="1">
    <source>
        <dbReference type="EMBL" id="MFA1556078.1"/>
    </source>
</evidence>
<dbReference type="RefSeq" id="WP_371942787.1">
    <property type="nucleotide sequence ID" value="NZ_JAXCEH010000013.1"/>
</dbReference>
<comment type="caution">
    <text evidence="1">The sequence shown here is derived from an EMBL/GenBank/DDBJ whole genome shotgun (WGS) entry which is preliminary data.</text>
</comment>
<evidence type="ECO:0000313" key="2">
    <source>
        <dbReference type="Proteomes" id="UP001569904"/>
    </source>
</evidence>
<organism evidence="1 2">
    <name type="scientific">Actinomadura chokoriensis</name>
    <dbReference type="NCBI Taxonomy" id="454156"/>
    <lineage>
        <taxon>Bacteria</taxon>
        <taxon>Bacillati</taxon>
        <taxon>Actinomycetota</taxon>
        <taxon>Actinomycetes</taxon>
        <taxon>Streptosporangiales</taxon>
        <taxon>Thermomonosporaceae</taxon>
        <taxon>Actinomadura</taxon>
    </lineage>
</organism>
<accession>A0ABV4R2D1</accession>
<sequence length="84" mass="9687">MNGSISAAVRGQFGNAQFTTRTRNSELFINPLMAVYFAVDLDGLARRSLYLDRLEDTRVIRQISSIIESFRCEVRPRPPRQYPH</sequence>
<dbReference type="Proteomes" id="UP001569904">
    <property type="component" value="Unassembled WGS sequence"/>
</dbReference>
<evidence type="ECO:0008006" key="3">
    <source>
        <dbReference type="Google" id="ProtNLM"/>
    </source>
</evidence>
<name>A0ABV4R2D1_9ACTN</name>
<proteinExistence type="predicted"/>
<gene>
    <name evidence="1" type="ORF">SM436_20515</name>
</gene>